<comment type="caution">
    <text evidence="3">The sequence shown here is derived from an EMBL/GenBank/DDBJ whole genome shotgun (WGS) entry which is preliminary data.</text>
</comment>
<dbReference type="Proteomes" id="UP001057375">
    <property type="component" value="Unassembled WGS sequence"/>
</dbReference>
<evidence type="ECO:0000313" key="3">
    <source>
        <dbReference type="EMBL" id="GKT29219.1"/>
    </source>
</evidence>
<evidence type="ECO:0000313" key="2">
    <source>
        <dbReference type="EMBL" id="GKT29216.1"/>
    </source>
</evidence>
<evidence type="ECO:0000313" key="4">
    <source>
        <dbReference type="Proteomes" id="UP001057375"/>
    </source>
</evidence>
<proteinExistence type="predicted"/>
<evidence type="ECO:0000313" key="1">
    <source>
        <dbReference type="EMBL" id="GKT29213.1"/>
    </source>
</evidence>
<sequence>MTGKIVICATVYKGLKASVSNTKRVIVILLNAIDEEV</sequence>
<keyword evidence="4" id="KW-1185">Reference proteome</keyword>
<gene>
    <name evidence="1" type="ORF">ADUPG1_014069</name>
    <name evidence="2" type="ORF">ADUPG1_014070</name>
    <name evidence="3" type="ORF">ADUPG1_014071</name>
</gene>
<dbReference type="EMBL" id="BQXS01013622">
    <property type="protein sequence ID" value="GKT29216.1"/>
    <property type="molecule type" value="Genomic_DNA"/>
</dbReference>
<protein>
    <submittedName>
        <fullName evidence="3">Uncharacterized protein</fullName>
    </submittedName>
</protein>
<organism evidence="3 4">
    <name type="scientific">Aduncisulcus paluster</name>
    <dbReference type="NCBI Taxonomy" id="2918883"/>
    <lineage>
        <taxon>Eukaryota</taxon>
        <taxon>Metamonada</taxon>
        <taxon>Carpediemonas-like organisms</taxon>
        <taxon>Aduncisulcus</taxon>
    </lineage>
</organism>
<name>A0ABQ5K9I6_9EUKA</name>
<feature type="non-terminal residue" evidence="3">
    <location>
        <position position="37"/>
    </location>
</feature>
<accession>A0ABQ5K9I6</accession>
<dbReference type="EMBL" id="BQXS01013621">
    <property type="protein sequence ID" value="GKT29213.1"/>
    <property type="molecule type" value="Genomic_DNA"/>
</dbReference>
<dbReference type="EMBL" id="BQXS01013624">
    <property type="protein sequence ID" value="GKT29219.1"/>
    <property type="molecule type" value="Genomic_DNA"/>
</dbReference>
<reference evidence="3" key="1">
    <citation type="submission" date="2022-03" db="EMBL/GenBank/DDBJ databases">
        <title>Draft genome sequence of Aduncisulcus paluster, a free-living microaerophilic Fornicata.</title>
        <authorList>
            <person name="Yuyama I."/>
            <person name="Kume K."/>
            <person name="Tamura T."/>
            <person name="Inagaki Y."/>
            <person name="Hashimoto T."/>
        </authorList>
    </citation>
    <scope>NUCLEOTIDE SEQUENCE</scope>
    <source>
        <strain evidence="3">NY0171</strain>
    </source>
</reference>